<comment type="caution">
    <text evidence="6">The sequence shown here is derived from an EMBL/GenBank/DDBJ whole genome shotgun (WGS) entry which is preliminary data.</text>
</comment>
<reference evidence="6 7" key="1">
    <citation type="journal article" date="2019" name="Sci. Rep.">
        <title>Nanopore sequencing improves the draft genome of the human pathogenic amoeba Naegleria fowleri.</title>
        <authorList>
            <person name="Liechti N."/>
            <person name="Schurch N."/>
            <person name="Bruggmann R."/>
            <person name="Wittwer M."/>
        </authorList>
    </citation>
    <scope>NUCLEOTIDE SEQUENCE [LARGE SCALE GENOMIC DNA]</scope>
    <source>
        <strain evidence="6 7">ATCC 30894</strain>
    </source>
</reference>
<dbReference type="PANTHER" id="PTHR43652">
    <property type="entry name" value="BASIC AMINO ACID ANTIPORTER YFCC-RELATED"/>
    <property type="match status" value="1"/>
</dbReference>
<dbReference type="EMBL" id="VFQX01000035">
    <property type="protein sequence ID" value="KAF0977324.1"/>
    <property type="molecule type" value="Genomic_DNA"/>
</dbReference>
<organism evidence="6 7">
    <name type="scientific">Naegleria fowleri</name>
    <name type="common">Brain eating amoeba</name>
    <dbReference type="NCBI Taxonomy" id="5763"/>
    <lineage>
        <taxon>Eukaryota</taxon>
        <taxon>Discoba</taxon>
        <taxon>Heterolobosea</taxon>
        <taxon>Tetramitia</taxon>
        <taxon>Eutetramitia</taxon>
        <taxon>Vahlkampfiidae</taxon>
        <taxon>Naegleria</taxon>
    </lineage>
</organism>
<gene>
    <name evidence="6" type="ORF">FDP41_003977</name>
</gene>
<dbReference type="PANTHER" id="PTHR43652:SF2">
    <property type="entry name" value="BASIC AMINO ACID ANTIPORTER YFCC-RELATED"/>
    <property type="match status" value="1"/>
</dbReference>
<dbReference type="RefSeq" id="XP_044562037.1">
    <property type="nucleotide sequence ID" value="XM_044707340.1"/>
</dbReference>
<accession>A0A6A5BSY5</accession>
<sequence>MSLLWNEQSSAILFIHAFQFSTQLTRVNTDNSTERLGLTTFSYSSSSNILNWDFIFDKTPTLLKTNNNNNNNTYYYYFQHYRLIHQQLIKNTEFGNSLFLPEELFQSTRTTNSDGIVIPSSKLKLDLNGLTQGQLKSASDLLEIPELYQNKYYLQCFTLRLNTSLFEQHLISNATYRSQFNDSNIENITSSIYALFQSASNPSYTFSTLELIRNALVIDNITTSSDPVTNICSSASPVIPFAWSSWKLWFVLVCLIVMLVLLVLSVWRPYVVIICTVIIFNVAGILTLDQTMIGFSNSGTLVIALLFPIVKPLTQNTLVKKFAKLLFGTPIPF</sequence>
<dbReference type="GeneID" id="68111195"/>
<dbReference type="GO" id="GO:0005886">
    <property type="term" value="C:plasma membrane"/>
    <property type="evidence" value="ECO:0007669"/>
    <property type="project" value="TreeGrafter"/>
</dbReference>
<dbReference type="VEuPathDB" id="AmoebaDB:FDP41_003977"/>
<dbReference type="AlphaFoldDB" id="A0A6A5BSY5"/>
<feature type="transmembrane region" description="Helical" evidence="5">
    <location>
        <begin position="271"/>
        <end position="288"/>
    </location>
</feature>
<proteinExistence type="predicted"/>
<evidence type="ECO:0000313" key="6">
    <source>
        <dbReference type="EMBL" id="KAF0977324.1"/>
    </source>
</evidence>
<keyword evidence="2 5" id="KW-0812">Transmembrane</keyword>
<evidence type="ECO:0000313" key="7">
    <source>
        <dbReference type="Proteomes" id="UP000444721"/>
    </source>
</evidence>
<evidence type="ECO:0000256" key="1">
    <source>
        <dbReference type="ARBA" id="ARBA00004141"/>
    </source>
</evidence>
<evidence type="ECO:0000256" key="3">
    <source>
        <dbReference type="ARBA" id="ARBA00022989"/>
    </source>
</evidence>
<dbReference type="InterPro" id="IPR051679">
    <property type="entry name" value="DASS-Related_Transporters"/>
</dbReference>
<keyword evidence="7" id="KW-1185">Reference proteome</keyword>
<dbReference type="Proteomes" id="UP000444721">
    <property type="component" value="Unassembled WGS sequence"/>
</dbReference>
<evidence type="ECO:0000256" key="4">
    <source>
        <dbReference type="ARBA" id="ARBA00023136"/>
    </source>
</evidence>
<evidence type="ECO:0000256" key="5">
    <source>
        <dbReference type="SAM" id="Phobius"/>
    </source>
</evidence>
<evidence type="ECO:0000256" key="2">
    <source>
        <dbReference type="ARBA" id="ARBA00022692"/>
    </source>
</evidence>
<dbReference type="VEuPathDB" id="AmoebaDB:NfTy_065590"/>
<comment type="subcellular location">
    <subcellularLocation>
        <location evidence="1">Membrane</location>
        <topology evidence="1">Multi-pass membrane protein</topology>
    </subcellularLocation>
</comment>
<dbReference type="VEuPathDB" id="AmoebaDB:NF0046670"/>
<keyword evidence="3 5" id="KW-1133">Transmembrane helix</keyword>
<protein>
    <submittedName>
        <fullName evidence="6">Uncharacterized protein</fullName>
    </submittedName>
</protein>
<feature type="transmembrane region" description="Helical" evidence="5">
    <location>
        <begin position="294"/>
        <end position="314"/>
    </location>
</feature>
<keyword evidence="4 5" id="KW-0472">Membrane</keyword>
<feature type="transmembrane region" description="Helical" evidence="5">
    <location>
        <begin position="246"/>
        <end position="264"/>
    </location>
</feature>
<name>A0A6A5BSY5_NAEFO</name>